<evidence type="ECO:0000313" key="2">
    <source>
        <dbReference type="Proteomes" id="UP000482960"/>
    </source>
</evidence>
<dbReference type="InterPro" id="IPR013325">
    <property type="entry name" value="RNA_pol_sigma_r2"/>
</dbReference>
<protein>
    <recommendedName>
        <fullName evidence="3">RNA polymerase sigma-70 region 2 domain-containing protein</fullName>
    </recommendedName>
</protein>
<dbReference type="GO" id="GO:0003700">
    <property type="term" value="F:DNA-binding transcription factor activity"/>
    <property type="evidence" value="ECO:0007669"/>
    <property type="project" value="InterPro"/>
</dbReference>
<proteinExistence type="predicted"/>
<dbReference type="GO" id="GO:0006352">
    <property type="term" value="P:DNA-templated transcription initiation"/>
    <property type="evidence" value="ECO:0007669"/>
    <property type="project" value="InterPro"/>
</dbReference>
<dbReference type="EMBL" id="BLPG01000001">
    <property type="protein sequence ID" value="GFJ90737.1"/>
    <property type="molecule type" value="Genomic_DNA"/>
</dbReference>
<keyword evidence="2" id="KW-1185">Reference proteome</keyword>
<name>A0A6V8L9M5_9ACTN</name>
<accession>A0A6V8L9M5</accession>
<dbReference type="AlphaFoldDB" id="A0A6V8L9M5"/>
<gene>
    <name evidence="1" type="ORF">Prum_043790</name>
</gene>
<evidence type="ECO:0000313" key="1">
    <source>
        <dbReference type="EMBL" id="GFJ90737.1"/>
    </source>
</evidence>
<dbReference type="RefSeq" id="WP_173078024.1">
    <property type="nucleotide sequence ID" value="NZ_BLPG01000001.1"/>
</dbReference>
<dbReference type="Gene3D" id="1.10.1740.10">
    <property type="match status" value="1"/>
</dbReference>
<organism evidence="1 2">
    <name type="scientific">Phytohabitans rumicis</name>
    <dbReference type="NCBI Taxonomy" id="1076125"/>
    <lineage>
        <taxon>Bacteria</taxon>
        <taxon>Bacillati</taxon>
        <taxon>Actinomycetota</taxon>
        <taxon>Actinomycetes</taxon>
        <taxon>Micromonosporales</taxon>
        <taxon>Micromonosporaceae</taxon>
    </lineage>
</organism>
<dbReference type="SUPFAM" id="SSF88946">
    <property type="entry name" value="Sigma2 domain of RNA polymerase sigma factors"/>
    <property type="match status" value="1"/>
</dbReference>
<comment type="caution">
    <text evidence="1">The sequence shown here is derived from an EMBL/GenBank/DDBJ whole genome shotgun (WGS) entry which is preliminary data.</text>
</comment>
<evidence type="ECO:0008006" key="3">
    <source>
        <dbReference type="Google" id="ProtNLM"/>
    </source>
</evidence>
<reference evidence="1 2" key="1">
    <citation type="submission" date="2020-03" db="EMBL/GenBank/DDBJ databases">
        <title>Whole genome shotgun sequence of Phytohabitans rumicis NBRC 108638.</title>
        <authorList>
            <person name="Komaki H."/>
            <person name="Tamura T."/>
        </authorList>
    </citation>
    <scope>NUCLEOTIDE SEQUENCE [LARGE SCALE GENOMIC DNA]</scope>
    <source>
        <strain evidence="1 2">NBRC 108638</strain>
    </source>
</reference>
<dbReference type="Proteomes" id="UP000482960">
    <property type="component" value="Unassembled WGS sequence"/>
</dbReference>
<sequence length="110" mass="12615">MIKASTNIRTFTAANSSDRLHHLVIRIATGDQAAFRCLYAFQVMRVWRDAIRVLPHPVDARAVTRSTFVEVWHLAGHHVDDAWVDNRAWIAAITVRRANDRLRAADWQCP</sequence>
<reference evidence="1 2" key="2">
    <citation type="submission" date="2020-03" db="EMBL/GenBank/DDBJ databases">
        <authorList>
            <person name="Ichikawa N."/>
            <person name="Kimura A."/>
            <person name="Kitahashi Y."/>
            <person name="Uohara A."/>
        </authorList>
    </citation>
    <scope>NUCLEOTIDE SEQUENCE [LARGE SCALE GENOMIC DNA]</scope>
    <source>
        <strain evidence="1 2">NBRC 108638</strain>
    </source>
</reference>